<evidence type="ECO:0000256" key="3">
    <source>
        <dbReference type="SAM" id="MobiDB-lite"/>
    </source>
</evidence>
<feature type="compositionally biased region" description="Basic and acidic residues" evidence="3">
    <location>
        <begin position="1524"/>
        <end position="1534"/>
    </location>
</feature>
<proteinExistence type="predicted"/>
<feature type="region of interest" description="Disordered" evidence="3">
    <location>
        <begin position="1263"/>
        <end position="1323"/>
    </location>
</feature>
<dbReference type="Pfam" id="PF25014">
    <property type="entry name" value="NET2A"/>
    <property type="match status" value="1"/>
</dbReference>
<evidence type="ECO:0000259" key="4">
    <source>
        <dbReference type="PROSITE" id="PS51774"/>
    </source>
</evidence>
<evidence type="ECO:0000313" key="5">
    <source>
        <dbReference type="RefSeq" id="XP_016460095.1"/>
    </source>
</evidence>
<protein>
    <submittedName>
        <fullName evidence="5">Uncharacterized protein isoform X1</fullName>
    </submittedName>
</protein>
<feature type="region of interest" description="Disordered" evidence="3">
    <location>
        <begin position="1344"/>
        <end position="1458"/>
    </location>
</feature>
<dbReference type="KEGG" id="nta:107783593"/>
<accession>A0A1S3Z6I6</accession>
<dbReference type="PROSITE" id="PS51774">
    <property type="entry name" value="NAB"/>
    <property type="match status" value="1"/>
</dbReference>
<feature type="region of interest" description="Disordered" evidence="3">
    <location>
        <begin position="1488"/>
        <end position="1534"/>
    </location>
</feature>
<feature type="compositionally biased region" description="Low complexity" evidence="3">
    <location>
        <begin position="1508"/>
        <end position="1521"/>
    </location>
</feature>
<dbReference type="PaxDb" id="4097-A0A1S3Z6I6"/>
<dbReference type="PANTHER" id="PTHR31631">
    <property type="entry name" value="PROTEIN NETWORKED 2D"/>
    <property type="match status" value="1"/>
</dbReference>
<feature type="compositionally biased region" description="Polar residues" evidence="3">
    <location>
        <begin position="1488"/>
        <end position="1497"/>
    </location>
</feature>
<gene>
    <name evidence="5" type="primary">LOC107783593</name>
</gene>
<dbReference type="GO" id="GO:0003779">
    <property type="term" value="F:actin binding"/>
    <property type="evidence" value="ECO:0007669"/>
    <property type="project" value="InterPro"/>
</dbReference>
<feature type="region of interest" description="Disordered" evidence="3">
    <location>
        <begin position="1019"/>
        <end position="1044"/>
    </location>
</feature>
<evidence type="ECO:0000256" key="1">
    <source>
        <dbReference type="ARBA" id="ARBA00023054"/>
    </source>
</evidence>
<feature type="compositionally biased region" description="Polar residues" evidence="3">
    <location>
        <begin position="1406"/>
        <end position="1439"/>
    </location>
</feature>
<dbReference type="RefSeq" id="XP_016460095.1">
    <property type="nucleotide sequence ID" value="XM_016604609.1"/>
</dbReference>
<feature type="compositionally biased region" description="Basic and acidic residues" evidence="3">
    <location>
        <begin position="1344"/>
        <end position="1377"/>
    </location>
</feature>
<feature type="coiled-coil region" evidence="2">
    <location>
        <begin position="389"/>
        <end position="437"/>
    </location>
</feature>
<feature type="compositionally biased region" description="Basic and acidic residues" evidence="3">
    <location>
        <begin position="1263"/>
        <end position="1286"/>
    </location>
</feature>
<feature type="coiled-coil region" evidence="2">
    <location>
        <begin position="1838"/>
        <end position="1865"/>
    </location>
</feature>
<feature type="compositionally biased region" description="Polar residues" evidence="3">
    <location>
        <begin position="773"/>
        <end position="787"/>
    </location>
</feature>
<feature type="compositionally biased region" description="Basic and acidic residues" evidence="3">
    <location>
        <begin position="1440"/>
        <end position="1458"/>
    </location>
</feature>
<organism evidence="5">
    <name type="scientific">Nicotiana tabacum</name>
    <name type="common">Common tobacco</name>
    <dbReference type="NCBI Taxonomy" id="4097"/>
    <lineage>
        <taxon>Eukaryota</taxon>
        <taxon>Viridiplantae</taxon>
        <taxon>Streptophyta</taxon>
        <taxon>Embryophyta</taxon>
        <taxon>Tracheophyta</taxon>
        <taxon>Spermatophyta</taxon>
        <taxon>Magnoliopsida</taxon>
        <taxon>eudicotyledons</taxon>
        <taxon>Gunneridae</taxon>
        <taxon>Pentapetalae</taxon>
        <taxon>asterids</taxon>
        <taxon>lamiids</taxon>
        <taxon>Solanales</taxon>
        <taxon>Solanaceae</taxon>
        <taxon>Nicotianoideae</taxon>
        <taxon>Nicotianeae</taxon>
        <taxon>Nicotiana</taxon>
    </lineage>
</organism>
<feature type="domain" description="NAB" evidence="4">
    <location>
        <begin position="10"/>
        <end position="90"/>
    </location>
</feature>
<feature type="compositionally biased region" description="Basic and acidic residues" evidence="3">
    <location>
        <begin position="1295"/>
        <end position="1311"/>
    </location>
</feature>
<name>A0A1S3Z6I6_TOBAC</name>
<dbReference type="SMR" id="A0A1S3Z6I6"/>
<dbReference type="InterPro" id="IPR011684">
    <property type="entry name" value="NAB"/>
</dbReference>
<dbReference type="PANTHER" id="PTHR31631:SF3">
    <property type="entry name" value="PROTEIN NETWORKED 2B"/>
    <property type="match status" value="1"/>
</dbReference>
<dbReference type="InterPro" id="IPR056889">
    <property type="entry name" value="NET2A-D/KIP1-like_C"/>
</dbReference>
<dbReference type="InterPro" id="IPR056888">
    <property type="entry name" value="NET2A-D/KIP1-like_dom"/>
</dbReference>
<sequence length="2032" mass="228634">MLHRAARNAYSWWWASHIRTKQSKWLDQNLQDMEEKVEYVLKIIDEDGESFASRAEMYYRRRPELLNLVEDFFRSYRALAERFDHLSKDLQNANRTIATVYPERVQLSMEDEDGEHFLAAIEPPSESNEPPKSLPAAPKLSVPKVPSFAKRNAKPSRLMSKKGLIKFNVDDATTAARPSSGLKKFDALQEIDRLQKEILGLQTEKEFIKSSYENGLARYWEIEEHVTEMQTKVSSLQDEFGIGTMIEDDEARTLMTATALNSCQETLARLQEKQKQSVEDVIAEHQKILEVLGKFETLKGKFVSHLPHPQVLSEVNKSFNPDSELKKLNRQVETSETEKHNPEKVHSKVKELQANSATSSMSDLAEKVDELVDKVIYLESALSSQNAYVNRLRAETNELYSHLTKAEEEKGSLVEDSESMSKRIRQLEEELLRVQNLKHHQPHLTEASCSFDDLSEKLLNKKQDEDVKDTLQSNKVIGVSAVDKAKQFQAHEAVIPGANVLGSSIGTSTKDCLKKEVLQEQEGCLDIDQQNLVESHLSNDARDGQTGVALEANQGVSGVYKAKQFQVHETIIAERNVLSISKGVSTNDGLKKEGLQQPEGCLEDVQQNYAESHSSNDPRDGKWVGTLEANHGVSGVDKAKQFQVHEAVIPGANVVGISKGVSTNDGLKKEGLQEQERCLEIDHQNYAESHSSNDTQDGKRVGTLEANHRASGVDKAKQLQVHEAVILGANVQGISKCASSKEGMKKEVLQEQECCLEIDRQNCTESHSRNDTQEGQTAGTSEANQGISGVDKAKQFQVHEAITPGATVQGISKGVNSKGGLKKEVLQQPAGCLDDHQNHVGSHLSNDPRDGRTCGTLEANQGSGLTDKETTTTPRLVASQGVRVREKLKTDICADQDHSGKAEYTMYADSKVGNAYNSFQSEEAAANQQNYYKGTEYVKSHGYDVMISKQMRAGEEAKKQDNLIPFEGKEEKFPKANHHDQDNFTKNGPLEEAADVGIEKGFDRSQHGHVEQRWTNDIANRSDDFPGSAPVNQKDSKESECITSPGCDAMISKQIRMGEEAKKQDIWHNLIKGKAEKLSISDLQYDHDDLTKTGTAKDAEEVEIEKGFDKSQDVHVTDHGSATRKNVGKVEQTGTKNLADRRDVFPSSIKDKEEKLYKTNHQNHLNDIFQDAPSTDSPDVNMERGFVGSESFHISNDDLATKRHVNKEKQARAKDAADKRDHLNISVEGKEEKLYKTNHQNYTTDCSQNSLLRDSPEVKMEMRFGESDQHVSDDESAIRRDTRMEEQADATAIAEKSDRLHIPPEGKEENIQKSNHPNYQYDLPIRNAADIKMEKEFREREHINISDDFSAIREEKTDDLAVRDDPHAEMEESDKSQSLRSSNDSAISKDVRVEQQASRINIADKSASSTSEEGKISSDQGSYFNDLLQASPSGATQDDISGRGFKEDVHTTNPPRHDSIFFKDTEIQLQKLEYDPSNSENYLDNIQVKGQGSTLRKSTPEKSDQDEGTGASISGSGTSIAMNDKGREKVGDDHDVNVAVGSATESFSKLNESKQSDNSLRKMEFRNNIKSEEQNNDFIQVKTDGDFPQSNWHNQLEKHSAKVQVREIPSTGPDNELEEWESILDNLPSVLKDSKREDLHKDEFPDQAVAGNQEFRTVHNGLYMEQDESGLEDDQPNWRELFLNSLDDREKILLEEYTSVLRNFKGVKKKLNDAEKKRRASHFQYVVQMKVLKNANALKDAQILSLQHRLNLLQSNDAETEFLGKALSHSTDMRPEETAPEETRILDIGEDDGDIKVTDVDETHSFTTVEEKVRMDIDDLLEENIELWLRFSTSFHQLHKFQTSVQDLQAEIKKVKEECNQDTVQPQSLLSGIRPIYRHLREIQTELTLWLDHNAMLKDDLQHRLSSLSNILDVITRLSKSGSKENDTVLNAYQAAKFQGEILNMKQENNKLAGELEVAIECIRKLQDEIRSTLSNLDEELGLKNQQARPRSRIPLRSFLFGVKLKNKRPSIFSCVNPALQKQYSDLTAVPK</sequence>
<dbReference type="Pfam" id="PF07765">
    <property type="entry name" value="KIP1"/>
    <property type="match status" value="1"/>
</dbReference>
<feature type="region of interest" description="Disordered" evidence="3">
    <location>
        <begin position="765"/>
        <end position="787"/>
    </location>
</feature>
<feature type="coiled-coil region" evidence="2">
    <location>
        <begin position="184"/>
        <end position="211"/>
    </location>
</feature>
<dbReference type="OrthoDB" id="616075at2759"/>
<dbReference type="Pfam" id="PF24918">
    <property type="entry name" value="NET2A_C"/>
    <property type="match status" value="1"/>
</dbReference>
<keyword evidence="1 2" id="KW-0175">Coiled coil</keyword>
<reference evidence="5" key="1">
    <citation type="submission" date="2025-08" db="UniProtKB">
        <authorList>
            <consortium name="RefSeq"/>
        </authorList>
    </citation>
    <scope>IDENTIFICATION</scope>
</reference>
<evidence type="ECO:0000256" key="2">
    <source>
        <dbReference type="SAM" id="Coils"/>
    </source>
</evidence>